<evidence type="ECO:0000313" key="4">
    <source>
        <dbReference type="Proteomes" id="UP001162880"/>
    </source>
</evidence>
<evidence type="ECO:0000313" key="3">
    <source>
        <dbReference type="EMBL" id="MCJ2177892.1"/>
    </source>
</evidence>
<dbReference type="Proteomes" id="UP001162880">
    <property type="component" value="Unassembled WGS sequence"/>
</dbReference>
<name>A0ABT0AYK9_9SPHN</name>
<sequence>MCIGSVAALAEEPDRLMLEEGLGTCKPSAWRDGYEQSGADTMTEAGLQLCAYRASSPEAMVYFQARSLPASLLEAEGQENDPARGWLVLEEADTLIGKGSRNTALRLLDRNRDLLTSPAMERRDELLRRLCALLPEPGGADLDRFAAWLGRGSQGASGQAEREGRLMGLAFIARSRSKLADRTAERTAWENLAKAAGETEFVFLYYSAEAQRELARMAFAAGDLTAARSHIDHAKAILRTRSAEGAPAARNSDAGMDAGVVQLDARIAEAEGIPLARRFPQGSLAGEPITREIYSDFDLPLGDAGQARMEALLNLYRDLYEARGWPDVIRRPSIPDIPQLPSLAFQLAQLLRTSDADGAALEANALRQAESDDDRQDIQELAELGRQRSEVLRRYLLLTAENSSNEIQDMQADVVRIEARMRVLQEKDGGIFDPEGVLSGTDEGLHPWYLALRQSFAKNREEDFLLIMPAQEDIHVFAIGGHDNGHNFAWHRIRGGVALIAPLVDRLRCQLDPDSCTPGALAELDSVPPSPLEAKAQMAFDQQAAYRLYDLLIRPVERVMKLGDDVFVVTGGKMGSLPLPLLVTRPPRKGYDWADYEAMRKAHWLGDRYAFTTAPSLASFRPNRFHQLRVTSDDLLFSVANPAFSGKESLSQMRSARFFSGALADVSAIRRLAPLPGTLAEYRRFVAALHPSEEVALLGARANETVLRQSSELGKARTILFATHGLLPRQNRDELAEPALVLTPPEKATLADDGLLTASEVSDLKLQADWVVLSACNTATGSGGSDSLSQLASAFIRAGAMEVLASHWPVRDDVTPQLTTLTIRTASANPKIGPGRALQRAMIAVRTGKGPDGKLLAGWAPDWSHPAAWAPFAVISNGDEAIANDRFGLRTGN</sequence>
<feature type="coiled-coil region" evidence="1">
    <location>
        <begin position="400"/>
        <end position="427"/>
    </location>
</feature>
<evidence type="ECO:0000256" key="1">
    <source>
        <dbReference type="SAM" id="Coils"/>
    </source>
</evidence>
<gene>
    <name evidence="3" type="ORF">MTR64_04910</name>
</gene>
<dbReference type="EMBL" id="JALHLE010000005">
    <property type="protein sequence ID" value="MCJ2177892.1"/>
    <property type="molecule type" value="Genomic_DNA"/>
</dbReference>
<comment type="caution">
    <text evidence="3">The sequence shown here is derived from an EMBL/GenBank/DDBJ whole genome shotgun (WGS) entry which is preliminary data.</text>
</comment>
<dbReference type="RefSeq" id="WP_243991285.1">
    <property type="nucleotide sequence ID" value="NZ_JALHLE010000005.1"/>
</dbReference>
<keyword evidence="4" id="KW-1185">Reference proteome</keyword>
<accession>A0ABT0AYK9</accession>
<evidence type="ECO:0000259" key="2">
    <source>
        <dbReference type="Pfam" id="PF12770"/>
    </source>
</evidence>
<proteinExistence type="predicted"/>
<dbReference type="Pfam" id="PF12770">
    <property type="entry name" value="CHAT"/>
    <property type="match status" value="1"/>
</dbReference>
<protein>
    <submittedName>
        <fullName evidence="3">CHAT domain-containing protein</fullName>
    </submittedName>
</protein>
<reference evidence="3" key="1">
    <citation type="submission" date="2022-03" db="EMBL/GenBank/DDBJ databases">
        <title>Identification of a novel bacterium isolated from mangrove sediments.</title>
        <authorList>
            <person name="Pan X."/>
        </authorList>
    </citation>
    <scope>NUCLEOTIDE SEQUENCE</scope>
    <source>
        <strain evidence="3">B2580</strain>
    </source>
</reference>
<dbReference type="InterPro" id="IPR024983">
    <property type="entry name" value="CHAT_dom"/>
</dbReference>
<feature type="domain" description="CHAT" evidence="2">
    <location>
        <begin position="543"/>
        <end position="875"/>
    </location>
</feature>
<keyword evidence="1" id="KW-0175">Coiled coil</keyword>
<organism evidence="3 4">
    <name type="scientific">Novosphingobium album</name>
    <name type="common">ex Hu et al. 2023</name>
    <dbReference type="NCBI Taxonomy" id="2930093"/>
    <lineage>
        <taxon>Bacteria</taxon>
        <taxon>Pseudomonadati</taxon>
        <taxon>Pseudomonadota</taxon>
        <taxon>Alphaproteobacteria</taxon>
        <taxon>Sphingomonadales</taxon>
        <taxon>Sphingomonadaceae</taxon>
        <taxon>Novosphingobium</taxon>
    </lineage>
</organism>